<dbReference type="InterPro" id="IPR051328">
    <property type="entry name" value="T7SS_ABC-Transporter"/>
</dbReference>
<dbReference type="PANTHER" id="PTHR43077">
    <property type="entry name" value="TRANSPORT PERMEASE YVFS-RELATED"/>
    <property type="match status" value="1"/>
</dbReference>
<dbReference type="Pfam" id="PF12051">
    <property type="entry name" value="DUF3533"/>
    <property type="match status" value="1"/>
</dbReference>
<comment type="caution">
    <text evidence="9">The sequence shown here is derived from an EMBL/GenBank/DDBJ whole genome shotgun (WGS) entry which is preliminary data.</text>
</comment>
<evidence type="ECO:0000256" key="7">
    <source>
        <dbReference type="SAM" id="Phobius"/>
    </source>
</evidence>
<feature type="transmembrane region" description="Helical" evidence="7">
    <location>
        <begin position="382"/>
        <end position="404"/>
    </location>
</feature>
<accession>A0A370I0Y3</accession>
<protein>
    <submittedName>
        <fullName evidence="9">Uncharacterized protein DUF3533</fullName>
    </submittedName>
</protein>
<dbReference type="Gene3D" id="3.40.1710.10">
    <property type="entry name" value="abc type-2 transporter like domain"/>
    <property type="match status" value="1"/>
</dbReference>
<evidence type="ECO:0000256" key="3">
    <source>
        <dbReference type="ARBA" id="ARBA00022475"/>
    </source>
</evidence>
<feature type="transmembrane region" description="Helical" evidence="7">
    <location>
        <begin position="20"/>
        <end position="40"/>
    </location>
</feature>
<dbReference type="AlphaFoldDB" id="A0A370I0Y3"/>
<feature type="transmembrane region" description="Helical" evidence="7">
    <location>
        <begin position="315"/>
        <end position="333"/>
    </location>
</feature>
<dbReference type="PANTHER" id="PTHR43077:SF8">
    <property type="entry name" value="DOXORUBICIN RESISTANCE ABC TRANSPORTER PERMEASE PROTEIN DRRB"/>
    <property type="match status" value="1"/>
</dbReference>
<evidence type="ECO:0000256" key="2">
    <source>
        <dbReference type="ARBA" id="ARBA00007783"/>
    </source>
</evidence>
<dbReference type="EMBL" id="QQBC01000008">
    <property type="protein sequence ID" value="RDI64386.1"/>
    <property type="molecule type" value="Genomic_DNA"/>
</dbReference>
<gene>
    <name evidence="9" type="ORF">DFR76_108219</name>
</gene>
<evidence type="ECO:0000313" key="9">
    <source>
        <dbReference type="EMBL" id="RDI64386.1"/>
    </source>
</evidence>
<dbReference type="RefSeq" id="WP_082875832.1">
    <property type="nucleotide sequence ID" value="NZ_QQBC01000008.1"/>
</dbReference>
<evidence type="ECO:0000259" key="8">
    <source>
        <dbReference type="Pfam" id="PF12051"/>
    </source>
</evidence>
<keyword evidence="3" id="KW-1003">Cell membrane</keyword>
<feature type="transmembrane region" description="Helical" evidence="7">
    <location>
        <begin position="247"/>
        <end position="268"/>
    </location>
</feature>
<keyword evidence="6 7" id="KW-0472">Membrane</keyword>
<reference evidence="9 10" key="1">
    <citation type="submission" date="2018-07" db="EMBL/GenBank/DDBJ databases">
        <title>Genomic Encyclopedia of Type Strains, Phase IV (KMG-IV): sequencing the most valuable type-strain genomes for metagenomic binning, comparative biology and taxonomic classification.</title>
        <authorList>
            <person name="Goeker M."/>
        </authorList>
    </citation>
    <scope>NUCLEOTIDE SEQUENCE [LARGE SCALE GENOMIC DNA]</scope>
    <source>
        <strain evidence="9 10">DSM 44290</strain>
    </source>
</reference>
<comment type="subcellular location">
    <subcellularLocation>
        <location evidence="1">Cell membrane</location>
        <topology evidence="1">Multi-pass membrane protein</topology>
    </subcellularLocation>
</comment>
<comment type="similarity">
    <text evidence="2">Belongs to the ABC-2 integral membrane protein family.</text>
</comment>
<evidence type="ECO:0000256" key="6">
    <source>
        <dbReference type="ARBA" id="ARBA00023136"/>
    </source>
</evidence>
<evidence type="ECO:0000256" key="1">
    <source>
        <dbReference type="ARBA" id="ARBA00004651"/>
    </source>
</evidence>
<sequence>MTPTIDGDGEDAPSGWDHKLWAVPLVIAMGLLSLLALSYLGSILHPQRNLHDFPLVLVNNDRGEYGNEVAERVRAAFPPDQVRLRITDAAEADRQLSLADVYGAIWIPEDFSDRLTALTQPGPGPTTAPSIEVQTNPRAGTTAVTLTTQLITPVLDGINRELGTTVTERARTGGVSMSDAALVTLAEPVHVAVTQYAALPEGTANGISAFYYTLLVVFAGVTGSQLINVGVDTVTQGDPTISPWRALLFKWALIAVVALAMAGSYQLIASALGMPIGHRLTLYCFSVFAALAMGMTALANLAVVATVASALRLPVLNNLGMPINMLIFIALGLPSSGGIMPIEATPPLYGALAEFEPMHQVYLGVRSILYLDARAAAGLTRALAMCGVGVVFAIVVGVLTTLGYDRLRARLAQPETEG</sequence>
<evidence type="ECO:0000256" key="4">
    <source>
        <dbReference type="ARBA" id="ARBA00022692"/>
    </source>
</evidence>
<dbReference type="InterPro" id="IPR022703">
    <property type="entry name" value="DUF3533"/>
</dbReference>
<evidence type="ECO:0000256" key="5">
    <source>
        <dbReference type="ARBA" id="ARBA00022989"/>
    </source>
</evidence>
<dbReference type="GO" id="GO:0005886">
    <property type="term" value="C:plasma membrane"/>
    <property type="evidence" value="ECO:0007669"/>
    <property type="project" value="UniProtKB-SubCell"/>
</dbReference>
<organism evidence="9 10">
    <name type="scientific">Nocardia pseudobrasiliensis</name>
    <dbReference type="NCBI Taxonomy" id="45979"/>
    <lineage>
        <taxon>Bacteria</taxon>
        <taxon>Bacillati</taxon>
        <taxon>Actinomycetota</taxon>
        <taxon>Actinomycetes</taxon>
        <taxon>Mycobacteriales</taxon>
        <taxon>Nocardiaceae</taxon>
        <taxon>Nocardia</taxon>
    </lineage>
</organism>
<keyword evidence="4 7" id="KW-0812">Transmembrane</keyword>
<keyword evidence="5 7" id="KW-1133">Transmembrane helix</keyword>
<feature type="transmembrane region" description="Helical" evidence="7">
    <location>
        <begin position="209"/>
        <end position="227"/>
    </location>
</feature>
<keyword evidence="10" id="KW-1185">Reference proteome</keyword>
<dbReference type="STRING" id="1210086.GCA_001613105_02791"/>
<feature type="domain" description="DUF3533" evidence="8">
    <location>
        <begin position="26"/>
        <end position="375"/>
    </location>
</feature>
<evidence type="ECO:0000313" key="10">
    <source>
        <dbReference type="Proteomes" id="UP000254869"/>
    </source>
</evidence>
<feature type="transmembrane region" description="Helical" evidence="7">
    <location>
        <begin position="280"/>
        <end position="303"/>
    </location>
</feature>
<proteinExistence type="inferred from homology"/>
<name>A0A370I0Y3_9NOCA</name>
<dbReference type="Proteomes" id="UP000254869">
    <property type="component" value="Unassembled WGS sequence"/>
</dbReference>